<proteinExistence type="predicted"/>
<sequence length="475" mass="51516">MLITIAPVGGEKENNKRPVEKVIYDADEQLLLVITGNTTSTRCVRLIPTAALDGRDLKWIKVDNTKGVLALAWGTGAGPQSSHYFAAAVQKAVYLFQIDRTTKRHKYLRDIAMPGQPQTMRIEYGKLFVGMPGTFRVWDLATLNQSSLVNFEDASLQFLSGTILDTHMVINVSDSKDADEYLLVFSHLGVYVDAQGRRKRSQELMFPCKPIAGFAFIRPYLCLYSENQVDVFNVLTATWVQTLNLKKARPLGDECVLSMCYVMDMPYTVLFSHLHAIKDPLIVPMSSQVLQNKGVTKRRRKFSVKTGKDDAKGDRRSQLPISAPSNFVHVSHMGPNNVEPLQNLLDESFATTTTSGSGGANTSGASRSQMIDLHSLNTSTTSGGSFGAPSLLRAGASGSLHQRVAAREDIGRPLSSHSRTSDGSSLGRDTKASSSSDPNNDSDYLEPISSGRQVTNASSLAAAAAAAAAASQNSH</sequence>
<dbReference type="SMART" id="SM00036">
    <property type="entry name" value="CNH"/>
    <property type="match status" value="1"/>
</dbReference>
<feature type="compositionally biased region" description="Low complexity" evidence="1">
    <location>
        <begin position="433"/>
        <end position="442"/>
    </location>
</feature>
<dbReference type="GO" id="GO:0005856">
    <property type="term" value="C:cytoskeleton"/>
    <property type="evidence" value="ECO:0007669"/>
    <property type="project" value="TreeGrafter"/>
</dbReference>
<dbReference type="PANTHER" id="PTHR22988:SF66">
    <property type="entry name" value="SERINE_THREONINE-PROTEIN KINASE GENGHIS KHAN"/>
    <property type="match status" value="1"/>
</dbReference>
<dbReference type="PROSITE" id="PS50219">
    <property type="entry name" value="CNH"/>
    <property type="match status" value="1"/>
</dbReference>
<name>A0A7E4V399_PANRE</name>
<dbReference type="GO" id="GO:0031032">
    <property type="term" value="P:actomyosin structure organization"/>
    <property type="evidence" value="ECO:0007669"/>
    <property type="project" value="TreeGrafter"/>
</dbReference>
<accession>A0A7E4V399</accession>
<feature type="compositionally biased region" description="Basic and acidic residues" evidence="1">
    <location>
        <begin position="306"/>
        <end position="317"/>
    </location>
</feature>
<dbReference type="InterPro" id="IPR001180">
    <property type="entry name" value="CNH_dom"/>
</dbReference>
<dbReference type="GO" id="GO:0004674">
    <property type="term" value="F:protein serine/threonine kinase activity"/>
    <property type="evidence" value="ECO:0007669"/>
    <property type="project" value="TreeGrafter"/>
</dbReference>
<reference evidence="5" key="2">
    <citation type="submission" date="2020-10" db="UniProtKB">
        <authorList>
            <consortium name="WormBaseParasite"/>
        </authorList>
    </citation>
    <scope>IDENTIFICATION</scope>
</reference>
<dbReference type="GO" id="GO:0005737">
    <property type="term" value="C:cytoplasm"/>
    <property type="evidence" value="ECO:0007669"/>
    <property type="project" value="TreeGrafter"/>
</dbReference>
<feature type="domain" description="CNH" evidence="3">
    <location>
        <begin position="1"/>
        <end position="258"/>
    </location>
</feature>
<organism evidence="4 5">
    <name type="scientific">Panagrellus redivivus</name>
    <name type="common">Microworm</name>
    <dbReference type="NCBI Taxonomy" id="6233"/>
    <lineage>
        <taxon>Eukaryota</taxon>
        <taxon>Metazoa</taxon>
        <taxon>Ecdysozoa</taxon>
        <taxon>Nematoda</taxon>
        <taxon>Chromadorea</taxon>
        <taxon>Rhabditida</taxon>
        <taxon>Tylenchina</taxon>
        <taxon>Panagrolaimomorpha</taxon>
        <taxon>Panagrolaimoidea</taxon>
        <taxon>Panagrolaimidae</taxon>
        <taxon>Panagrellus</taxon>
    </lineage>
</organism>
<dbReference type="Proteomes" id="UP000492821">
    <property type="component" value="Unassembled WGS sequence"/>
</dbReference>
<evidence type="ECO:0000313" key="4">
    <source>
        <dbReference type="Proteomes" id="UP000492821"/>
    </source>
</evidence>
<feature type="region of interest" description="Disordered" evidence="1">
    <location>
        <begin position="294"/>
        <end position="340"/>
    </location>
</feature>
<dbReference type="WBParaSite" id="Pan_g16067.t1">
    <property type="protein sequence ID" value="Pan_g16067.t1"/>
    <property type="gene ID" value="Pan_g16067"/>
</dbReference>
<evidence type="ECO:0000259" key="3">
    <source>
        <dbReference type="PROSITE" id="PS50219"/>
    </source>
</evidence>
<evidence type="ECO:0000313" key="5">
    <source>
        <dbReference type="WBParaSite" id="Pan_g16067.t1"/>
    </source>
</evidence>
<reference evidence="4" key="1">
    <citation type="journal article" date="2013" name="Genetics">
        <title>The draft genome and transcriptome of Panagrellus redivivus are shaped by the harsh demands of a free-living lifestyle.</title>
        <authorList>
            <person name="Srinivasan J."/>
            <person name="Dillman A.R."/>
            <person name="Macchietto M.G."/>
            <person name="Heikkinen L."/>
            <person name="Lakso M."/>
            <person name="Fracchia K.M."/>
            <person name="Antoshechkin I."/>
            <person name="Mortazavi A."/>
            <person name="Wong G."/>
            <person name="Sternberg P.W."/>
        </authorList>
    </citation>
    <scope>NUCLEOTIDE SEQUENCE [LARGE SCALE GENOMIC DNA]</scope>
    <source>
        <strain evidence="4">MT8872</strain>
    </source>
</reference>
<protein>
    <submittedName>
        <fullName evidence="5">CRIB domain-containing protein</fullName>
    </submittedName>
</protein>
<dbReference type="InterPro" id="IPR000095">
    <property type="entry name" value="CRIB_dom"/>
</dbReference>
<feature type="domain" description="CRIB" evidence="2">
    <location>
        <begin position="321"/>
        <end position="334"/>
    </location>
</feature>
<dbReference type="PROSITE" id="PS50108">
    <property type="entry name" value="CRIB"/>
    <property type="match status" value="1"/>
</dbReference>
<dbReference type="AlphaFoldDB" id="A0A7E4V399"/>
<dbReference type="CDD" id="cd00132">
    <property type="entry name" value="CRIB"/>
    <property type="match status" value="1"/>
</dbReference>
<dbReference type="InterPro" id="IPR050839">
    <property type="entry name" value="Rho-assoc_Ser/Thr_Kinase"/>
</dbReference>
<dbReference type="PANTHER" id="PTHR22988">
    <property type="entry name" value="MYOTONIC DYSTROPHY S/T KINASE-RELATED"/>
    <property type="match status" value="1"/>
</dbReference>
<keyword evidence="4" id="KW-1185">Reference proteome</keyword>
<dbReference type="Pfam" id="PF00780">
    <property type="entry name" value="CNH"/>
    <property type="match status" value="1"/>
</dbReference>
<evidence type="ECO:0000256" key="1">
    <source>
        <dbReference type="SAM" id="MobiDB-lite"/>
    </source>
</evidence>
<feature type="compositionally biased region" description="Polar residues" evidence="1">
    <location>
        <begin position="415"/>
        <end position="424"/>
    </location>
</feature>
<feature type="region of interest" description="Disordered" evidence="1">
    <location>
        <begin position="407"/>
        <end position="457"/>
    </location>
</feature>
<evidence type="ECO:0000259" key="2">
    <source>
        <dbReference type="PROSITE" id="PS50108"/>
    </source>
</evidence>